<evidence type="ECO:0000256" key="5">
    <source>
        <dbReference type="ARBA" id="ARBA00022989"/>
    </source>
</evidence>
<feature type="transmembrane region" description="Helical" evidence="7">
    <location>
        <begin position="232"/>
        <end position="254"/>
    </location>
</feature>
<dbReference type="Pfam" id="PF07690">
    <property type="entry name" value="MFS_1"/>
    <property type="match status" value="1"/>
</dbReference>
<dbReference type="PROSITE" id="PS50850">
    <property type="entry name" value="MFS"/>
    <property type="match status" value="1"/>
</dbReference>
<dbReference type="InterPro" id="IPR020846">
    <property type="entry name" value="MFS_dom"/>
</dbReference>
<feature type="transmembrane region" description="Helical" evidence="7">
    <location>
        <begin position="77"/>
        <end position="103"/>
    </location>
</feature>
<dbReference type="PANTHER" id="PTHR43266">
    <property type="entry name" value="MACROLIDE-EFFLUX PROTEIN"/>
    <property type="match status" value="1"/>
</dbReference>
<dbReference type="InterPro" id="IPR036259">
    <property type="entry name" value="MFS_trans_sf"/>
</dbReference>
<evidence type="ECO:0000256" key="4">
    <source>
        <dbReference type="ARBA" id="ARBA00022692"/>
    </source>
</evidence>
<dbReference type="GO" id="GO:0005886">
    <property type="term" value="C:plasma membrane"/>
    <property type="evidence" value="ECO:0007669"/>
    <property type="project" value="UniProtKB-SubCell"/>
</dbReference>
<keyword evidence="5 7" id="KW-1133">Transmembrane helix</keyword>
<evidence type="ECO:0000256" key="2">
    <source>
        <dbReference type="ARBA" id="ARBA00022448"/>
    </source>
</evidence>
<keyword evidence="6 7" id="KW-0472">Membrane</keyword>
<dbReference type="PATRIC" id="fig|210007.7.peg.1196"/>
<evidence type="ECO:0000256" key="1">
    <source>
        <dbReference type="ARBA" id="ARBA00004651"/>
    </source>
</evidence>
<keyword evidence="4 7" id="KW-0812">Transmembrane</keyword>
<feature type="transmembrane region" description="Helical" evidence="7">
    <location>
        <begin position="50"/>
        <end position="71"/>
    </location>
</feature>
<evidence type="ECO:0000313" key="9">
    <source>
        <dbReference type="EMBL" id="AAN59011.1"/>
    </source>
</evidence>
<dbReference type="SUPFAM" id="SSF103473">
    <property type="entry name" value="MFS general substrate transporter"/>
    <property type="match status" value="1"/>
</dbReference>
<dbReference type="KEGG" id="smu:SMU_1338c"/>
<sequence length="384" mass="42322">MQSTAFSLYIIDTLHDSLIFATILMSALLPKIILGPLGGVFVDWFDRKKFLVVIDLISGVLLLISALVYGNNLSLPIIYFICISLGIMNSVDEPLVVALIPSLVEKEKLVTANSINMFSTALGNIIGPILGAVVYSSFGIDTILYINASSFIIGAILEFMINIENKKKISQSKTIFNFLEDFKAGLIYIVRNRIILVIVVSIFFQNFFFNGATTVGVPFLAKQILKVSNAEFAILETTLIVGSIFGLLVASNLIKDKPLASLFPKLLFVISVCFLMIGLICIFLLKKQLMAYVFIAIIYICLGMLSMNVNVLFQTEMQKIVDESMFGRVSSLILSLIMSSIPLGQLVYGYLFKVVSPSIPFLVTFIAICCVSTLFSLSLRNSEL</sequence>
<dbReference type="HOGENOM" id="CLU_034180_16_3_9"/>
<evidence type="ECO:0000259" key="8">
    <source>
        <dbReference type="PROSITE" id="PS50850"/>
    </source>
</evidence>
<proteinExistence type="predicted"/>
<name>Q8DTJ9_STRMU</name>
<dbReference type="AlphaFoldDB" id="Q8DTJ9"/>
<comment type="subcellular location">
    <subcellularLocation>
        <location evidence="1">Cell membrane</location>
        <topology evidence="1">Multi-pass membrane protein</topology>
    </subcellularLocation>
</comment>
<dbReference type="PhylomeDB" id="Q8DTJ9"/>
<dbReference type="OrthoDB" id="2351575at2"/>
<dbReference type="STRING" id="210007.SMU_1338c"/>
<evidence type="ECO:0000256" key="6">
    <source>
        <dbReference type="ARBA" id="ARBA00023136"/>
    </source>
</evidence>
<feature type="transmembrane region" description="Helical" evidence="7">
    <location>
        <begin position="291"/>
        <end position="313"/>
    </location>
</feature>
<feature type="transmembrane region" description="Helical" evidence="7">
    <location>
        <begin position="359"/>
        <end position="379"/>
    </location>
</feature>
<dbReference type="PANTHER" id="PTHR43266:SF9">
    <property type="entry name" value="PERMEASE, MAJOR FACILITATOR SUPERFAMILY-RELATED"/>
    <property type="match status" value="1"/>
</dbReference>
<dbReference type="Proteomes" id="UP000002512">
    <property type="component" value="Chromosome"/>
</dbReference>
<reference evidence="9 10" key="1">
    <citation type="journal article" date="2002" name="Proc. Natl. Acad. Sci. U.S.A.">
        <title>Genome sequence of Streptococcus mutans UA159, a cariogenic dental pathogen.</title>
        <authorList>
            <person name="Ajdic D."/>
            <person name="McShan W.M."/>
            <person name="McLaughlin R.E."/>
            <person name="Savic G."/>
            <person name="Chang J."/>
            <person name="Carson M.B."/>
            <person name="Primeaux C."/>
            <person name="Tian R."/>
            <person name="Kenton S."/>
            <person name="Jia H."/>
            <person name="Lin S."/>
            <person name="Qian Y."/>
            <person name="Li S."/>
            <person name="Zhu H."/>
            <person name="Najar F."/>
            <person name="Lai H."/>
            <person name="White J."/>
            <person name="Roe B.A."/>
            <person name="Ferretti J.J."/>
        </authorList>
    </citation>
    <scope>NUCLEOTIDE SEQUENCE [LARGE SCALE GENOMIC DNA]</scope>
    <source>
        <strain evidence="10">ATCC 700610 / UA159</strain>
    </source>
</reference>
<feature type="transmembrane region" description="Helical" evidence="7">
    <location>
        <begin position="325"/>
        <end position="347"/>
    </location>
</feature>
<keyword evidence="10" id="KW-1185">Reference proteome</keyword>
<dbReference type="eggNOG" id="COG2814">
    <property type="taxonomic scope" value="Bacteria"/>
</dbReference>
<evidence type="ECO:0000256" key="3">
    <source>
        <dbReference type="ARBA" id="ARBA00022475"/>
    </source>
</evidence>
<feature type="transmembrane region" description="Helical" evidence="7">
    <location>
        <begin position="266"/>
        <end position="285"/>
    </location>
</feature>
<dbReference type="EMBL" id="AE014133">
    <property type="protein sequence ID" value="AAN59011.1"/>
    <property type="molecule type" value="Genomic_DNA"/>
</dbReference>
<evidence type="ECO:0000313" key="10">
    <source>
        <dbReference type="Proteomes" id="UP000002512"/>
    </source>
</evidence>
<protein>
    <submittedName>
        <fullName evidence="9">Permease possible multidrug-efflux transporter</fullName>
    </submittedName>
</protein>
<feature type="transmembrane region" description="Helical" evidence="7">
    <location>
        <begin position="115"/>
        <end position="138"/>
    </location>
</feature>
<organism evidence="9 10">
    <name type="scientific">Streptococcus mutans serotype c (strain ATCC 700610 / UA159)</name>
    <dbReference type="NCBI Taxonomy" id="210007"/>
    <lineage>
        <taxon>Bacteria</taxon>
        <taxon>Bacillati</taxon>
        <taxon>Bacillota</taxon>
        <taxon>Bacilli</taxon>
        <taxon>Lactobacillales</taxon>
        <taxon>Streptococcaceae</taxon>
        <taxon>Streptococcus</taxon>
    </lineage>
</organism>
<keyword evidence="3" id="KW-1003">Cell membrane</keyword>
<feature type="transmembrane region" description="Helical" evidence="7">
    <location>
        <begin position="194"/>
        <end position="220"/>
    </location>
</feature>
<feature type="domain" description="Major facilitator superfamily (MFS) profile" evidence="8">
    <location>
        <begin position="1"/>
        <end position="384"/>
    </location>
</feature>
<evidence type="ECO:0000256" key="7">
    <source>
        <dbReference type="SAM" id="Phobius"/>
    </source>
</evidence>
<dbReference type="Gene3D" id="1.20.1250.20">
    <property type="entry name" value="MFS general substrate transporter like domains"/>
    <property type="match status" value="1"/>
</dbReference>
<feature type="transmembrane region" description="Helical" evidence="7">
    <location>
        <begin position="144"/>
        <end position="163"/>
    </location>
</feature>
<dbReference type="InterPro" id="IPR011701">
    <property type="entry name" value="MFS"/>
</dbReference>
<keyword evidence="2" id="KW-0813">Transport</keyword>
<dbReference type="GO" id="GO:0022857">
    <property type="term" value="F:transmembrane transporter activity"/>
    <property type="evidence" value="ECO:0007669"/>
    <property type="project" value="InterPro"/>
</dbReference>
<accession>Q8DTJ9</accession>
<dbReference type="CDD" id="cd06173">
    <property type="entry name" value="MFS_MefA_like"/>
    <property type="match status" value="1"/>
</dbReference>
<gene>
    <name evidence="9" type="ordered locus">SMU_1338c</name>
</gene>